<evidence type="ECO:0000313" key="3">
    <source>
        <dbReference type="EMBL" id="KAI3404590.2"/>
    </source>
</evidence>
<keyword evidence="4" id="KW-1185">Reference proteome</keyword>
<organism evidence="3 4">
    <name type="scientific">Candida oxycetoniae</name>
    <dbReference type="NCBI Taxonomy" id="497107"/>
    <lineage>
        <taxon>Eukaryota</taxon>
        <taxon>Fungi</taxon>
        <taxon>Dikarya</taxon>
        <taxon>Ascomycota</taxon>
        <taxon>Saccharomycotina</taxon>
        <taxon>Pichiomycetes</taxon>
        <taxon>Debaryomycetaceae</taxon>
        <taxon>Candida/Lodderomyces clade</taxon>
        <taxon>Candida</taxon>
    </lineage>
</organism>
<dbReference type="GO" id="GO:0010181">
    <property type="term" value="F:FMN binding"/>
    <property type="evidence" value="ECO:0007669"/>
    <property type="project" value="InterPro"/>
</dbReference>
<dbReference type="InterPro" id="IPR024624">
    <property type="entry name" value="Pyridox_Oxase_Alr4036_FMN-bd"/>
</dbReference>
<dbReference type="SUPFAM" id="SSF50475">
    <property type="entry name" value="FMN-binding split barrel"/>
    <property type="match status" value="1"/>
</dbReference>
<dbReference type="PANTHER" id="PTHR28243">
    <property type="entry name" value="AGL049CP"/>
    <property type="match status" value="1"/>
</dbReference>
<protein>
    <recommendedName>
        <fullName evidence="2">Pyridoxamine 5'-phosphate oxidase Alr4036 family FMN-binding domain-containing protein</fullName>
    </recommendedName>
</protein>
<feature type="domain" description="Pyridoxamine 5'-phosphate oxidase Alr4036 family FMN-binding" evidence="2">
    <location>
        <begin position="8"/>
        <end position="108"/>
    </location>
</feature>
<dbReference type="PANTHER" id="PTHR28243:SF1">
    <property type="entry name" value="PYRIDOXAMINE 5'-PHOSPHATE OXIDASE ALR4036 FAMILY FMN-BINDING DOMAIN-CONTAINING PROTEIN"/>
    <property type="match status" value="1"/>
</dbReference>
<feature type="compositionally biased region" description="Basic and acidic residues" evidence="1">
    <location>
        <begin position="133"/>
        <end position="148"/>
    </location>
</feature>
<gene>
    <name evidence="3" type="ORF">KGF56_002585</name>
</gene>
<dbReference type="Gene3D" id="2.30.110.10">
    <property type="entry name" value="Electron Transport, Fmn-binding Protein, Chain A"/>
    <property type="match status" value="1"/>
</dbReference>
<dbReference type="AlphaFoldDB" id="A0AAI9WY24"/>
<name>A0AAI9WY24_9ASCO</name>
<proteinExistence type="predicted"/>
<evidence type="ECO:0000256" key="1">
    <source>
        <dbReference type="SAM" id="MobiDB-lite"/>
    </source>
</evidence>
<dbReference type="GeneID" id="73380202"/>
<accession>A0AAI9WY24</accession>
<comment type="caution">
    <text evidence="3">The sequence shown here is derived from an EMBL/GenBank/DDBJ whole genome shotgun (WGS) entry which is preliminary data.</text>
</comment>
<dbReference type="EMBL" id="JAHUZD010000092">
    <property type="protein sequence ID" value="KAI3404590.2"/>
    <property type="molecule type" value="Genomic_DNA"/>
</dbReference>
<reference evidence="3" key="1">
    <citation type="journal article" date="2022" name="DNA Res.">
        <title>Genome analysis of five recently described species of the CUG-Ser clade uncovers Candida theae as a new hybrid lineage with pathogenic potential in the Candida parapsilosis species complex.</title>
        <authorList>
            <person name="Mixao V."/>
            <person name="Del Olmo V."/>
            <person name="Hegedusova E."/>
            <person name="Saus E."/>
            <person name="Pryszcz L."/>
            <person name="Cillingova A."/>
            <person name="Nosek J."/>
            <person name="Gabaldon T."/>
        </authorList>
    </citation>
    <scope>NUCLEOTIDE SEQUENCE</scope>
    <source>
        <strain evidence="3">CBS 10844</strain>
    </source>
</reference>
<evidence type="ECO:0000313" key="4">
    <source>
        <dbReference type="Proteomes" id="UP001202479"/>
    </source>
</evidence>
<dbReference type="Proteomes" id="UP001202479">
    <property type="component" value="Unassembled WGS sequence"/>
</dbReference>
<dbReference type="Pfam" id="PF12766">
    <property type="entry name" value="Pyridox_oxase_2"/>
    <property type="match status" value="1"/>
</dbReference>
<feature type="compositionally biased region" description="Polar residues" evidence="1">
    <location>
        <begin position="149"/>
        <end position="160"/>
    </location>
</feature>
<feature type="region of interest" description="Disordered" evidence="1">
    <location>
        <begin position="123"/>
        <end position="160"/>
    </location>
</feature>
<evidence type="ECO:0000259" key="2">
    <source>
        <dbReference type="Pfam" id="PF12766"/>
    </source>
</evidence>
<dbReference type="InterPro" id="IPR012349">
    <property type="entry name" value="Split_barrel_FMN-bd"/>
</dbReference>
<sequence length="277" mass="32473">MVQFNYQAPWVTILNSCINNELTATDHQPPFITCQLATIDTNTGYPNNRTLVYRGWLFNNKSSNVLTFTTDKRSQKYNELLKEDKVEVVFWFSHIRKQIRFKGKARILDSEHHPIIDIEHLKSDEGMNNTGGKEVEKEAKSEEVEKQRQPIQSSLFSPTYSSNNLVQDDLSTADFIPPSSQEWDQELQRYWDEMSKSMKTSFKKPIPKSLMTEENQKLISKIHRGVDGKKDNEGIKNFAVVGIFVNWVDYYEQDKDKRFIYELEKEGHQWTEYEVCP</sequence>
<dbReference type="RefSeq" id="XP_049180335.1">
    <property type="nucleotide sequence ID" value="XM_049323831.1"/>
</dbReference>